<dbReference type="HAMAP" id="MF_00394">
    <property type="entry name" value="NAD_Glyc3P_dehydrog"/>
    <property type="match status" value="1"/>
</dbReference>
<feature type="binding site" evidence="13">
    <location>
        <position position="279"/>
    </location>
    <ligand>
        <name>NADPH</name>
        <dbReference type="ChEBI" id="CHEBI:57783"/>
    </ligand>
</feature>
<evidence type="ECO:0000256" key="14">
    <source>
        <dbReference type="PIRSR" id="PIRSR000114-1"/>
    </source>
</evidence>
<organism evidence="20 21">
    <name type="scientific">Candidatus Taenaricola geysiri</name>
    <dbReference type="NCBI Taxonomy" id="1974752"/>
    <lineage>
        <taxon>Bacteria</taxon>
        <taxon>Pseudomonadati</taxon>
        <taxon>Candidatus Omnitrophota</taxon>
        <taxon>Candidatus Taenaricola</taxon>
    </lineage>
</organism>
<feature type="binding site" evidence="15">
    <location>
        <position position="106"/>
    </location>
    <ligand>
        <name>substrate</name>
    </ligand>
</feature>
<feature type="binding site" evidence="13">
    <location>
        <position position="106"/>
    </location>
    <ligand>
        <name>sn-glycerol 3-phosphate</name>
        <dbReference type="ChEBI" id="CHEBI:57597"/>
    </ligand>
</feature>
<dbReference type="EMBL" id="PFGP01000127">
    <property type="protein sequence ID" value="PIW65982.1"/>
    <property type="molecule type" value="Genomic_DNA"/>
</dbReference>
<evidence type="ECO:0000256" key="10">
    <source>
        <dbReference type="ARBA" id="ARBA00066687"/>
    </source>
</evidence>
<evidence type="ECO:0000256" key="8">
    <source>
        <dbReference type="ARBA" id="ARBA00023264"/>
    </source>
</evidence>
<feature type="binding site" evidence="13">
    <location>
        <position position="242"/>
    </location>
    <ligand>
        <name>sn-glycerol 3-phosphate</name>
        <dbReference type="ChEBI" id="CHEBI:57597"/>
    </ligand>
</feature>
<dbReference type="PROSITE" id="PS00957">
    <property type="entry name" value="NAD_G3PDH"/>
    <property type="match status" value="1"/>
</dbReference>
<keyword evidence="13" id="KW-0547">Nucleotide-binding</keyword>
<dbReference type="GO" id="GO:0141153">
    <property type="term" value="F:glycerol-3-phosphate dehydrogenase (NADP+) activity"/>
    <property type="evidence" value="ECO:0007669"/>
    <property type="project" value="RHEA"/>
</dbReference>
<accession>A0A2J0LDQ2</accession>
<comment type="caution">
    <text evidence="20">The sequence shown here is derived from an EMBL/GenBank/DDBJ whole genome shotgun (WGS) entry which is preliminary data.</text>
</comment>
<keyword evidence="7 13" id="KW-0594">Phospholipid biosynthesis</keyword>
<evidence type="ECO:0000256" key="1">
    <source>
        <dbReference type="ARBA" id="ARBA00011009"/>
    </source>
</evidence>
<dbReference type="FunFam" id="1.10.1040.10:FF:000001">
    <property type="entry name" value="Glycerol-3-phosphate dehydrogenase [NAD(P)+]"/>
    <property type="match status" value="1"/>
</dbReference>
<dbReference type="GO" id="GO:0008654">
    <property type="term" value="P:phospholipid biosynthetic process"/>
    <property type="evidence" value="ECO:0007669"/>
    <property type="project" value="UniProtKB-KW"/>
</dbReference>
<proteinExistence type="inferred from homology"/>
<evidence type="ECO:0000256" key="6">
    <source>
        <dbReference type="ARBA" id="ARBA00023098"/>
    </source>
</evidence>
<keyword evidence="13" id="KW-0963">Cytoplasm</keyword>
<dbReference type="GO" id="GO:0005829">
    <property type="term" value="C:cytosol"/>
    <property type="evidence" value="ECO:0007669"/>
    <property type="project" value="TreeGrafter"/>
</dbReference>
<keyword evidence="8 13" id="KW-1208">Phospholipid metabolism</keyword>
<comment type="catalytic activity">
    <reaction evidence="13">
        <text>sn-glycerol 3-phosphate + NAD(+) = dihydroxyacetone phosphate + NADH + H(+)</text>
        <dbReference type="Rhea" id="RHEA:11092"/>
        <dbReference type="ChEBI" id="CHEBI:15378"/>
        <dbReference type="ChEBI" id="CHEBI:57540"/>
        <dbReference type="ChEBI" id="CHEBI:57597"/>
        <dbReference type="ChEBI" id="CHEBI:57642"/>
        <dbReference type="ChEBI" id="CHEBI:57945"/>
        <dbReference type="EC" id="1.1.1.94"/>
    </reaction>
</comment>
<dbReference type="GO" id="GO:0046167">
    <property type="term" value="P:glycerol-3-phosphate biosynthetic process"/>
    <property type="evidence" value="ECO:0007669"/>
    <property type="project" value="UniProtKB-UniRule"/>
</dbReference>
<feature type="binding site" evidence="13">
    <location>
        <position position="254"/>
    </location>
    <ligand>
        <name>sn-glycerol 3-phosphate</name>
        <dbReference type="ChEBI" id="CHEBI:57597"/>
    </ligand>
</feature>
<name>A0A2J0LDQ2_9BACT</name>
<dbReference type="InterPro" id="IPR011128">
    <property type="entry name" value="G3P_DH_NAD-dep_N"/>
</dbReference>
<keyword evidence="3 13" id="KW-0521">NADP</keyword>
<keyword evidence="6 13" id="KW-0443">Lipid metabolism</keyword>
<dbReference type="InterPro" id="IPR036291">
    <property type="entry name" value="NAD(P)-bd_dom_sf"/>
</dbReference>
<feature type="binding site" evidence="16">
    <location>
        <position position="253"/>
    </location>
    <ligand>
        <name>NAD(+)</name>
        <dbReference type="ChEBI" id="CHEBI:57540"/>
    </ligand>
</feature>
<dbReference type="GO" id="GO:0141152">
    <property type="term" value="F:glycerol-3-phosphate dehydrogenase (NAD+) activity"/>
    <property type="evidence" value="ECO:0007669"/>
    <property type="project" value="RHEA"/>
</dbReference>
<dbReference type="Gene3D" id="3.40.50.720">
    <property type="entry name" value="NAD(P)-binding Rossmann-like Domain"/>
    <property type="match status" value="1"/>
</dbReference>
<evidence type="ECO:0000256" key="15">
    <source>
        <dbReference type="PIRSR" id="PIRSR000114-2"/>
    </source>
</evidence>
<feature type="binding site" evidence="13">
    <location>
        <position position="11"/>
    </location>
    <ligand>
        <name>NADPH</name>
        <dbReference type="ChEBI" id="CHEBI:57783"/>
    </ligand>
</feature>
<comment type="caution">
    <text evidence="13">Lacks conserved residue(s) required for the propagation of feature annotation.</text>
</comment>
<dbReference type="AlphaFoldDB" id="A0A2J0LDQ2"/>
<dbReference type="InterPro" id="IPR008927">
    <property type="entry name" value="6-PGluconate_DH-like_C_sf"/>
</dbReference>
<dbReference type="EC" id="1.1.1.94" evidence="10 13"/>
<evidence type="ECO:0000256" key="9">
    <source>
        <dbReference type="ARBA" id="ARBA00052716"/>
    </source>
</evidence>
<dbReference type="GO" id="GO:0051287">
    <property type="term" value="F:NAD binding"/>
    <property type="evidence" value="ECO:0007669"/>
    <property type="project" value="InterPro"/>
</dbReference>
<dbReference type="NCBIfam" id="NF000942">
    <property type="entry name" value="PRK00094.1-4"/>
    <property type="match status" value="1"/>
</dbReference>
<feature type="binding site" evidence="13">
    <location>
        <position position="106"/>
    </location>
    <ligand>
        <name>NADPH</name>
        <dbReference type="ChEBI" id="CHEBI:57783"/>
    </ligand>
</feature>
<feature type="binding site" evidence="13">
    <location>
        <position position="134"/>
    </location>
    <ligand>
        <name>sn-glycerol 3-phosphate</name>
        <dbReference type="ChEBI" id="CHEBI:57597"/>
    </ligand>
</feature>
<feature type="binding site" evidence="13">
    <location>
        <position position="136"/>
    </location>
    <ligand>
        <name>sn-glycerol 3-phosphate</name>
        <dbReference type="ChEBI" id="CHEBI:57597"/>
    </ligand>
</feature>
<evidence type="ECO:0000256" key="5">
    <source>
        <dbReference type="ARBA" id="ARBA00023027"/>
    </source>
</evidence>
<dbReference type="GO" id="GO:0046168">
    <property type="term" value="P:glycerol-3-phosphate catabolic process"/>
    <property type="evidence" value="ECO:0007669"/>
    <property type="project" value="InterPro"/>
</dbReference>
<keyword evidence="4 13" id="KW-0560">Oxidoreductase</keyword>
<feature type="binding site" evidence="13">
    <location>
        <position position="253"/>
    </location>
    <ligand>
        <name>sn-glycerol 3-phosphate</name>
        <dbReference type="ChEBI" id="CHEBI:57597"/>
    </ligand>
</feature>
<evidence type="ECO:0000256" key="16">
    <source>
        <dbReference type="PIRSR" id="PIRSR000114-3"/>
    </source>
</evidence>
<dbReference type="NCBIfam" id="NF000940">
    <property type="entry name" value="PRK00094.1-2"/>
    <property type="match status" value="1"/>
</dbReference>
<comment type="subcellular location">
    <subcellularLocation>
        <location evidence="13">Cytoplasm</location>
    </subcellularLocation>
</comment>
<comment type="catalytic activity">
    <reaction evidence="9">
        <text>sn-glycerol 3-phosphate + NADP(+) = dihydroxyacetone phosphate + NADPH + H(+)</text>
        <dbReference type="Rhea" id="RHEA:11096"/>
        <dbReference type="ChEBI" id="CHEBI:15378"/>
        <dbReference type="ChEBI" id="CHEBI:57597"/>
        <dbReference type="ChEBI" id="CHEBI:57642"/>
        <dbReference type="ChEBI" id="CHEBI:57783"/>
        <dbReference type="ChEBI" id="CHEBI:58349"/>
        <dbReference type="EC" id="1.1.1.94"/>
    </reaction>
    <physiologicalReaction direction="right-to-left" evidence="9">
        <dbReference type="Rhea" id="RHEA:11098"/>
    </physiologicalReaction>
</comment>
<feature type="binding site" evidence="13">
    <location>
        <position position="253"/>
    </location>
    <ligand>
        <name>NADPH</name>
        <dbReference type="ChEBI" id="CHEBI:57783"/>
    </ligand>
</feature>
<dbReference type="Gene3D" id="1.10.1040.10">
    <property type="entry name" value="N-(1-d-carboxylethyl)-l-norvaline Dehydrogenase, domain 2"/>
    <property type="match status" value="1"/>
</dbReference>
<dbReference type="InterPro" id="IPR006109">
    <property type="entry name" value="G3P_DH_NAD-dep_C"/>
</dbReference>
<dbReference type="Proteomes" id="UP000231267">
    <property type="component" value="Unassembled WGS sequence"/>
</dbReference>
<feature type="binding site" evidence="16">
    <location>
        <begin position="7"/>
        <end position="12"/>
    </location>
    <ligand>
        <name>NAD(+)</name>
        <dbReference type="ChEBI" id="CHEBI:57540"/>
    </ligand>
</feature>
<feature type="domain" description="Glycerol-3-phosphate dehydrogenase NAD-dependent N-terminal" evidence="18">
    <location>
        <begin position="2"/>
        <end position="158"/>
    </location>
</feature>
<dbReference type="SUPFAM" id="SSF48179">
    <property type="entry name" value="6-phosphogluconate dehydrogenase C-terminal domain-like"/>
    <property type="match status" value="1"/>
</dbReference>
<evidence type="ECO:0000259" key="19">
    <source>
        <dbReference type="Pfam" id="PF07479"/>
    </source>
</evidence>
<protein>
    <recommendedName>
        <fullName evidence="11 13">Glycerol-3-phosphate dehydrogenase [NAD(P)+]</fullName>
        <ecNumber evidence="10 13">1.1.1.94</ecNumber>
    </recommendedName>
    <alternativeName>
        <fullName evidence="13">NAD(P)(+)-dependent glycerol-3-phosphate dehydrogenase</fullName>
    </alternativeName>
    <alternativeName>
        <fullName evidence="12 13">NAD(P)H-dependent dihydroxyacetone-phosphate reductase</fullName>
    </alternativeName>
</protein>
<feature type="active site" description="Proton acceptor" evidence="13 14">
    <location>
        <position position="189"/>
    </location>
</feature>
<dbReference type="InterPro" id="IPR013328">
    <property type="entry name" value="6PGD_dom2"/>
</dbReference>
<feature type="binding site" evidence="13">
    <location>
        <position position="138"/>
    </location>
    <ligand>
        <name>NADPH</name>
        <dbReference type="ChEBI" id="CHEBI:57783"/>
    </ligand>
</feature>
<keyword evidence="5 13" id="KW-0520">NAD</keyword>
<dbReference type="FunFam" id="3.40.50.720:FF:000019">
    <property type="entry name" value="Glycerol-3-phosphate dehydrogenase [NAD(P)+]"/>
    <property type="match status" value="1"/>
</dbReference>
<evidence type="ECO:0000259" key="18">
    <source>
        <dbReference type="Pfam" id="PF01210"/>
    </source>
</evidence>
<feature type="binding site" evidence="15">
    <location>
        <begin position="253"/>
        <end position="254"/>
    </location>
    <ligand>
        <name>substrate</name>
    </ligand>
</feature>
<dbReference type="Pfam" id="PF01210">
    <property type="entry name" value="NAD_Gly3P_dh_N"/>
    <property type="match status" value="1"/>
</dbReference>
<evidence type="ECO:0000256" key="13">
    <source>
        <dbReference type="HAMAP-Rule" id="MF_00394"/>
    </source>
</evidence>
<dbReference type="GO" id="GO:0005975">
    <property type="term" value="P:carbohydrate metabolic process"/>
    <property type="evidence" value="ECO:0007669"/>
    <property type="project" value="InterPro"/>
</dbReference>
<evidence type="ECO:0000256" key="7">
    <source>
        <dbReference type="ARBA" id="ARBA00023209"/>
    </source>
</evidence>
<feature type="domain" description="Glycerol-3-phosphate dehydrogenase NAD-dependent C-terminal" evidence="19">
    <location>
        <begin position="178"/>
        <end position="318"/>
    </location>
</feature>
<evidence type="ECO:0000256" key="4">
    <source>
        <dbReference type="ARBA" id="ARBA00023002"/>
    </source>
</evidence>
<evidence type="ECO:0000256" key="17">
    <source>
        <dbReference type="RuleBase" id="RU000437"/>
    </source>
</evidence>
<feature type="binding site" evidence="13">
    <location>
        <position position="31"/>
    </location>
    <ligand>
        <name>NADPH</name>
        <dbReference type="ChEBI" id="CHEBI:57783"/>
    </ligand>
</feature>
<dbReference type="SUPFAM" id="SSF51735">
    <property type="entry name" value="NAD(P)-binding Rossmann-fold domains"/>
    <property type="match status" value="1"/>
</dbReference>
<evidence type="ECO:0000256" key="11">
    <source>
        <dbReference type="ARBA" id="ARBA00069372"/>
    </source>
</evidence>
<evidence type="ECO:0000313" key="20">
    <source>
        <dbReference type="EMBL" id="PIW65982.1"/>
    </source>
</evidence>
<dbReference type="Pfam" id="PF07479">
    <property type="entry name" value="NAD_Gly3P_dh_C"/>
    <property type="match status" value="1"/>
</dbReference>
<comment type="similarity">
    <text evidence="1 13 17">Belongs to the NAD-dependent glycerol-3-phosphate dehydrogenase family.</text>
</comment>
<feature type="binding site" evidence="13">
    <location>
        <position position="189"/>
    </location>
    <ligand>
        <name>sn-glycerol 3-phosphate</name>
        <dbReference type="ChEBI" id="CHEBI:57597"/>
    </ligand>
</feature>
<gene>
    <name evidence="13 20" type="primary">gpsA</name>
    <name evidence="20" type="ORF">COW11_05740</name>
</gene>
<dbReference type="GO" id="GO:0006650">
    <property type="term" value="P:glycerophospholipid metabolic process"/>
    <property type="evidence" value="ECO:0007669"/>
    <property type="project" value="UniProtKB-UniRule"/>
</dbReference>
<sequence>MKITIIGDGGWGTTLALLLNNNRYSVTIWSKFPDYADFLSKKRVNAKFLPGVKIPRGISITGDLRKAVSGAEIIILAVPSQYMRSVLKEIRKIGLYKGASFLSASKGIERKTLMRASEIIADVLGNVKIGVLSGPTISHEVSRGMFTAVVVASKDAAFAKKAQRIFNSRNFRVYISKDVVGVESGAALKNVIAIAAGILDGMKLGVNAKAGLVARGLAEISRLGVAMGAECRTFYGISGLGDLVTTCMSGYGRNRWFGEEIGKGRRPKDILKKTEMAVEGMITAESAYRLLKKYKVEMPITEQVYWVLYKGKSPKKAIADLMARPVKAE</sequence>
<keyword evidence="2 13" id="KW-0444">Lipid biosynthesis</keyword>
<dbReference type="PIRSF" id="PIRSF000114">
    <property type="entry name" value="Glycerol-3-P_dh"/>
    <property type="match status" value="1"/>
</dbReference>
<dbReference type="InterPro" id="IPR006168">
    <property type="entry name" value="G3P_DH_NAD-dep"/>
</dbReference>
<dbReference type="UniPathway" id="UPA00940"/>
<comment type="function">
    <text evidence="13">Catalyzes the reduction of the glycolytic intermediate dihydroxyacetone phosphate (DHAP) to sn-glycerol 3-phosphate (G3P), the key precursor for phospholipid synthesis.</text>
</comment>
<dbReference type="PANTHER" id="PTHR11728:SF1">
    <property type="entry name" value="GLYCEROL-3-PHOSPHATE DEHYDROGENASE [NAD(+)] 2, CHLOROPLASTIC"/>
    <property type="match status" value="1"/>
</dbReference>
<dbReference type="PRINTS" id="PR00077">
    <property type="entry name" value="GPDHDRGNASE"/>
</dbReference>
<evidence type="ECO:0000256" key="12">
    <source>
        <dbReference type="ARBA" id="ARBA00080511"/>
    </source>
</evidence>
<evidence type="ECO:0000256" key="3">
    <source>
        <dbReference type="ARBA" id="ARBA00022857"/>
    </source>
</evidence>
<evidence type="ECO:0000256" key="2">
    <source>
        <dbReference type="ARBA" id="ARBA00022516"/>
    </source>
</evidence>
<reference evidence="20 21" key="1">
    <citation type="submission" date="2017-09" db="EMBL/GenBank/DDBJ databases">
        <title>Depth-based differentiation of microbial function through sediment-hosted aquifers and enrichment of novel symbionts in the deep terrestrial subsurface.</title>
        <authorList>
            <person name="Probst A.J."/>
            <person name="Ladd B."/>
            <person name="Jarett J.K."/>
            <person name="Geller-Mcgrath D.E."/>
            <person name="Sieber C.M."/>
            <person name="Emerson J.B."/>
            <person name="Anantharaman K."/>
            <person name="Thomas B.C."/>
            <person name="Malmstrom R."/>
            <person name="Stieglmeier M."/>
            <person name="Klingl A."/>
            <person name="Woyke T."/>
            <person name="Ryan C.M."/>
            <person name="Banfield J.F."/>
        </authorList>
    </citation>
    <scope>NUCLEOTIDE SEQUENCE [LARGE SCALE GENOMIC DNA]</scope>
    <source>
        <strain evidence="20">CG12_big_fil_rev_8_21_14_0_65_43_15</strain>
    </source>
</reference>
<comment type="pathway">
    <text evidence="13">Membrane lipid metabolism; glycerophospholipid metabolism.</text>
</comment>
<evidence type="ECO:0000313" key="21">
    <source>
        <dbReference type="Proteomes" id="UP000231267"/>
    </source>
</evidence>
<dbReference type="PANTHER" id="PTHR11728">
    <property type="entry name" value="GLYCEROL-3-PHOSPHATE DEHYDROGENASE"/>
    <property type="match status" value="1"/>
</dbReference>